<comment type="caution">
    <text evidence="2">The sequence shown here is derived from an EMBL/GenBank/DDBJ whole genome shotgun (WGS) entry which is preliminary data.</text>
</comment>
<reference evidence="3" key="1">
    <citation type="submission" date="2017-04" db="EMBL/GenBank/DDBJ databases">
        <title>Function of individual gut microbiota members based on whole genome sequencing of pure cultures obtained from chicken caecum.</title>
        <authorList>
            <person name="Medvecky M."/>
            <person name="Cejkova D."/>
            <person name="Polansky O."/>
            <person name="Karasova D."/>
            <person name="Kubasova T."/>
            <person name="Cizek A."/>
            <person name="Rychlik I."/>
        </authorList>
    </citation>
    <scope>NUCLEOTIDE SEQUENCE [LARGE SCALE GENOMIC DNA]</scope>
    <source>
        <strain evidence="3">An5</strain>
    </source>
</reference>
<sequence length="163" mass="17047">MSDLEARAEERARELVERCTARGVTVATAESCTAGMVASTIADIPGASSVLRGGAVTYVDEVKHELIGVATETLERFTAVSDVCAAEMAQGARERFKVTCAVSTTGYAGPDGGTADDPVGTVYFGLATPDGVRTDRRCFEGGRQDVRRAACCHALELLLDAIG</sequence>
<dbReference type="Gene3D" id="3.90.950.20">
    <property type="entry name" value="CinA-like"/>
    <property type="match status" value="1"/>
</dbReference>
<feature type="domain" description="CinA C-terminal" evidence="1">
    <location>
        <begin position="10"/>
        <end position="161"/>
    </location>
</feature>
<dbReference type="NCBIfam" id="TIGR00199">
    <property type="entry name" value="PncC_domain"/>
    <property type="match status" value="1"/>
</dbReference>
<dbReference type="InterPro" id="IPR008136">
    <property type="entry name" value="CinA_C"/>
</dbReference>
<dbReference type="InterPro" id="IPR036653">
    <property type="entry name" value="CinA-like_C"/>
</dbReference>
<evidence type="ECO:0000313" key="3">
    <source>
        <dbReference type="Proteomes" id="UP000195781"/>
    </source>
</evidence>
<gene>
    <name evidence="2" type="ORF">B5G02_02935</name>
</gene>
<evidence type="ECO:0000313" key="2">
    <source>
        <dbReference type="EMBL" id="OUN89185.1"/>
    </source>
</evidence>
<dbReference type="EMBL" id="NFIE01000005">
    <property type="protein sequence ID" value="OUN89185.1"/>
    <property type="molecule type" value="Genomic_DNA"/>
</dbReference>
<proteinExistence type="predicted"/>
<accession>A0A1Y3XUI7</accession>
<evidence type="ECO:0000259" key="1">
    <source>
        <dbReference type="Pfam" id="PF02464"/>
    </source>
</evidence>
<dbReference type="Pfam" id="PF02464">
    <property type="entry name" value="CinA"/>
    <property type="match status" value="1"/>
</dbReference>
<organism evidence="2 3">
    <name type="scientific">[Collinsella] massiliensis</name>
    <dbReference type="NCBI Taxonomy" id="1232426"/>
    <lineage>
        <taxon>Bacteria</taxon>
        <taxon>Bacillati</taxon>
        <taxon>Actinomycetota</taxon>
        <taxon>Coriobacteriia</taxon>
        <taxon>Coriobacteriales</taxon>
        <taxon>Coriobacteriaceae</taxon>
        <taxon>Enorma</taxon>
    </lineage>
</organism>
<dbReference type="SUPFAM" id="SSF142433">
    <property type="entry name" value="CinA-like"/>
    <property type="match status" value="1"/>
</dbReference>
<dbReference type="RefSeq" id="WP_019238600.1">
    <property type="nucleotide sequence ID" value="NZ_CABKRW010000105.1"/>
</dbReference>
<protein>
    <recommendedName>
        <fullName evidence="1">CinA C-terminal domain-containing protein</fullName>
    </recommendedName>
</protein>
<name>A0A1Y3XUI7_9ACTN</name>
<keyword evidence="3" id="KW-1185">Reference proteome</keyword>
<dbReference type="AlphaFoldDB" id="A0A1Y3XUI7"/>
<dbReference type="Proteomes" id="UP000195781">
    <property type="component" value="Unassembled WGS sequence"/>
</dbReference>
<dbReference type="OrthoDB" id="1253990at2"/>